<dbReference type="Pfam" id="PF05593">
    <property type="entry name" value="RHS_repeat"/>
    <property type="match status" value="1"/>
</dbReference>
<protein>
    <submittedName>
        <fullName evidence="1">RHS repeat protein</fullName>
    </submittedName>
</protein>
<proteinExistence type="predicted"/>
<dbReference type="RefSeq" id="WP_249603613.1">
    <property type="nucleotide sequence ID" value="NZ_JAKHSK010000070.1"/>
</dbReference>
<dbReference type="InterPro" id="IPR006530">
    <property type="entry name" value="YD"/>
</dbReference>
<keyword evidence="2" id="KW-1185">Reference proteome</keyword>
<dbReference type="NCBIfam" id="TIGR01643">
    <property type="entry name" value="YD_repeat_2x"/>
    <property type="match status" value="1"/>
</dbReference>
<evidence type="ECO:0000313" key="2">
    <source>
        <dbReference type="Proteomes" id="UP001139521"/>
    </source>
</evidence>
<gene>
    <name evidence="1" type="ORF">L1967_21845</name>
</gene>
<accession>A0A9X2A080</accession>
<dbReference type="EMBL" id="JAKHSK010000070">
    <property type="protein sequence ID" value="MCL6220943.1"/>
    <property type="molecule type" value="Genomic_DNA"/>
</dbReference>
<dbReference type="InterPro" id="IPR031325">
    <property type="entry name" value="RHS_repeat"/>
</dbReference>
<dbReference type="AlphaFoldDB" id="A0A9X2A080"/>
<sequence length="732" mass="83095">MTSFGGGTTAFSSWKIKTIKPSIGSGNIEFNYASIPVNTVVPLTKYGSINFDDPVVAAQTSSDQANLQIAPDISCEDPYTDQIVYNEKTIQTINFPNGSIDFELEDSNRSIKNISIYNDSKLIKRIVFYRSKFNNNYTDHIRLDSIKVFDGNLENPETYKFEYNSNLITNRNAVDYWGYYNGRNDGCTDREYTYINGVNLNLKIPYTVTPFSGDRSVNSGKAKAQTLEKIIYPTGGSSQFVYESNRYSASSTLGGGLRIKSIINNDGHQSITKTYNYGQGFIPFPINNRFYYTTTTYNLVPIWDSYNNNTLRKFIAYRSRNFSNSINSALGDNGVKYNMVEESLGSSGSPIGKNVYYYSYDNESSYKTYLSGIPNDEGRIVPSNLNDWGNGLMVKKEVYKNSGGNLVKIQSNEFDYQIIKDAEVKRNLKVFNLVDITNSNNALISQKWNWIQLAKSFGNGGGLNNNYNLHGFYNYGLRTGRVKLLNTRKVEYYQNLNTVDSLVVSSDYEYNENNYISEEIQLTSSGDSKKVNYKYPADFPSETVYNNMVAENMLNFPIEIIFSENDDFSSKQRENYKNWGNGIYAPEVIQFEKADGAQIDRLEYHSYDDYGNPLEVSKAGGAHIFYLWGYHGQYPIAKIENTTKTALVGVLGALEDVNESDLSAINNLRNNSTFKNTMITTYDYDPLIGISVMKDARGRSTSYEYDAFGRLKLIKDHDGKLLEEYKYHYKGE</sequence>
<reference evidence="1" key="1">
    <citation type="submission" date="2022-01" db="EMBL/GenBank/DDBJ databases">
        <title>Genome sequencing of Zunongwangia sp. M21534 genome.</title>
        <authorList>
            <person name="Chen Y."/>
            <person name="Dong C."/>
            <person name="Shao Z."/>
        </authorList>
    </citation>
    <scope>NUCLEOTIDE SEQUENCE</scope>
    <source>
        <strain evidence="1">MCCC M21534</strain>
    </source>
</reference>
<organism evidence="1 2">
    <name type="scientific">Zunongwangia pacifica</name>
    <dbReference type="NCBI Taxonomy" id="2911062"/>
    <lineage>
        <taxon>Bacteria</taxon>
        <taxon>Pseudomonadati</taxon>
        <taxon>Bacteroidota</taxon>
        <taxon>Flavobacteriia</taxon>
        <taxon>Flavobacteriales</taxon>
        <taxon>Flavobacteriaceae</taxon>
        <taxon>Zunongwangia</taxon>
    </lineage>
</organism>
<dbReference type="Proteomes" id="UP001139521">
    <property type="component" value="Unassembled WGS sequence"/>
</dbReference>
<evidence type="ECO:0000313" key="1">
    <source>
        <dbReference type="EMBL" id="MCL6220943.1"/>
    </source>
</evidence>
<name>A0A9X2A080_9FLAO</name>
<comment type="caution">
    <text evidence="1">The sequence shown here is derived from an EMBL/GenBank/DDBJ whole genome shotgun (WGS) entry which is preliminary data.</text>
</comment>